<protein>
    <recommendedName>
        <fullName evidence="3">Phosducin domain-containing protein</fullName>
    </recommendedName>
</protein>
<name>A0AAU9N1H1_9ASTR</name>
<evidence type="ECO:0000259" key="3">
    <source>
        <dbReference type="Pfam" id="PF02114"/>
    </source>
</evidence>
<dbReference type="Gene3D" id="3.40.50.10190">
    <property type="entry name" value="BRCT domain"/>
    <property type="match status" value="1"/>
</dbReference>
<evidence type="ECO:0000256" key="2">
    <source>
        <dbReference type="SAM" id="MobiDB-lite"/>
    </source>
</evidence>
<reference evidence="4 5" key="1">
    <citation type="submission" date="2022-01" db="EMBL/GenBank/DDBJ databases">
        <authorList>
            <person name="Xiong W."/>
            <person name="Schranz E."/>
        </authorList>
    </citation>
    <scope>NUCLEOTIDE SEQUENCE [LARGE SCALE GENOMIC DNA]</scope>
</reference>
<comment type="caution">
    <text evidence="4">The sequence shown here is derived from an EMBL/GenBank/DDBJ whole genome shotgun (WGS) entry which is preliminary data.</text>
</comment>
<proteinExistence type="inferred from homology"/>
<dbReference type="PANTHER" id="PTHR47181:SF2">
    <property type="entry name" value="BRCA1 C TERMINUS DOMAIN CONTAINING PROTEIN, EXPRESSED"/>
    <property type="match status" value="1"/>
</dbReference>
<evidence type="ECO:0000313" key="5">
    <source>
        <dbReference type="Proteomes" id="UP001157418"/>
    </source>
</evidence>
<sequence>MDDETESPEHKEEHGLGLHTVDIVIGWELSFCPLRASKRSKRNVNDLQTTEEGVCKNDDSSTDHVYSTSEKEKEDKVQGGTENVKNNKATKRNKLPLSKTKKDIGLSNSVKQVTETKTVNKKGKPSSRACDFEVQKENMQIPIENKNKQKSEKITPKSGSWILKTDYLSASNEAGRFLTEEPCEWHKNGLSEDGQINLEAPRKWRLLKEKTGHGAFLWNVDCHIWGMHSTHFEYEDSKPKTKSWIDNKTEEELEDLKDDLDENRFLEEYRRKRLAEMKQTVKGAKFRSDIPISGSDFVREVSQAPSDVWVVVILYKDGRCTPEGVVMILCQSYVVLNDGLNGEASREAVLEGVRKRFIEKVVTLHENDDDGSSSD</sequence>
<gene>
    <name evidence="4" type="ORF">LVIROSA_LOCUS19821</name>
</gene>
<dbReference type="InterPro" id="IPR044254">
    <property type="entry name" value="At4g02110-like"/>
</dbReference>
<evidence type="ECO:0000256" key="1">
    <source>
        <dbReference type="ARBA" id="ARBA00009686"/>
    </source>
</evidence>
<dbReference type="InterPro" id="IPR024253">
    <property type="entry name" value="Phosducin_thioredoxin-like_dom"/>
</dbReference>
<dbReference type="SUPFAM" id="SSF52833">
    <property type="entry name" value="Thioredoxin-like"/>
    <property type="match status" value="1"/>
</dbReference>
<dbReference type="InterPro" id="IPR036420">
    <property type="entry name" value="BRCT_dom_sf"/>
</dbReference>
<dbReference type="Proteomes" id="UP001157418">
    <property type="component" value="Unassembled WGS sequence"/>
</dbReference>
<feature type="region of interest" description="Disordered" evidence="2">
    <location>
        <begin position="40"/>
        <end position="94"/>
    </location>
</feature>
<dbReference type="EMBL" id="CAKMRJ010003334">
    <property type="protein sequence ID" value="CAH1433221.1"/>
    <property type="molecule type" value="Genomic_DNA"/>
</dbReference>
<dbReference type="PANTHER" id="PTHR47181">
    <property type="entry name" value="BRCA1 C TERMINUS DOMAIN CONTAINING PROTEIN, EXPRESSED"/>
    <property type="match status" value="1"/>
</dbReference>
<organism evidence="4 5">
    <name type="scientific">Lactuca virosa</name>
    <dbReference type="NCBI Taxonomy" id="75947"/>
    <lineage>
        <taxon>Eukaryota</taxon>
        <taxon>Viridiplantae</taxon>
        <taxon>Streptophyta</taxon>
        <taxon>Embryophyta</taxon>
        <taxon>Tracheophyta</taxon>
        <taxon>Spermatophyta</taxon>
        <taxon>Magnoliopsida</taxon>
        <taxon>eudicotyledons</taxon>
        <taxon>Gunneridae</taxon>
        <taxon>Pentapetalae</taxon>
        <taxon>asterids</taxon>
        <taxon>campanulids</taxon>
        <taxon>Asterales</taxon>
        <taxon>Asteraceae</taxon>
        <taxon>Cichorioideae</taxon>
        <taxon>Cichorieae</taxon>
        <taxon>Lactucinae</taxon>
        <taxon>Lactuca</taxon>
    </lineage>
</organism>
<dbReference type="AlphaFoldDB" id="A0AAU9N1H1"/>
<feature type="compositionally biased region" description="Basic and acidic residues" evidence="2">
    <location>
        <begin position="53"/>
        <end position="62"/>
    </location>
</feature>
<evidence type="ECO:0000313" key="4">
    <source>
        <dbReference type="EMBL" id="CAH1433221.1"/>
    </source>
</evidence>
<accession>A0AAU9N1H1</accession>
<dbReference type="Pfam" id="PF02114">
    <property type="entry name" value="Phosducin"/>
    <property type="match status" value="1"/>
</dbReference>
<comment type="similarity">
    <text evidence="1">Belongs to the phosducin family.</text>
</comment>
<feature type="domain" description="Phosducin" evidence="3">
    <location>
        <begin position="246"/>
        <end position="320"/>
    </location>
</feature>
<keyword evidence="5" id="KW-1185">Reference proteome</keyword>
<dbReference type="InterPro" id="IPR036249">
    <property type="entry name" value="Thioredoxin-like_sf"/>
</dbReference>